<proteinExistence type="inferred from homology"/>
<evidence type="ECO:0000313" key="6">
    <source>
        <dbReference type="EMBL" id="OUM87823.1"/>
    </source>
</evidence>
<name>A0A1Y3PKF5_9BACI</name>
<reference evidence="7" key="1">
    <citation type="submission" date="2016-06" db="EMBL/GenBank/DDBJ databases">
        <authorList>
            <person name="Nascimento L."/>
            <person name="Pereira R.V."/>
            <person name="Martins L.F."/>
            <person name="Quaggio R.B."/>
            <person name="Silva A.M."/>
            <person name="Setubal J.C."/>
        </authorList>
    </citation>
    <scope>NUCLEOTIDE SEQUENCE [LARGE SCALE GENOMIC DNA]</scope>
</reference>
<dbReference type="PANTHER" id="PTHR33376:SF7">
    <property type="entry name" value="C4-DICARBOXYLATE-BINDING PROTEIN DCTB"/>
    <property type="match status" value="1"/>
</dbReference>
<feature type="compositionally biased region" description="Polar residues" evidence="4">
    <location>
        <begin position="50"/>
        <end position="60"/>
    </location>
</feature>
<evidence type="ECO:0000256" key="5">
    <source>
        <dbReference type="SAM" id="SignalP"/>
    </source>
</evidence>
<dbReference type="NCBIfam" id="TIGR00787">
    <property type="entry name" value="dctP"/>
    <property type="match status" value="1"/>
</dbReference>
<keyword evidence="2" id="KW-0813">Transport</keyword>
<comment type="caution">
    <text evidence="6">The sequence shown here is derived from an EMBL/GenBank/DDBJ whole genome shotgun (WGS) entry which is preliminary data.</text>
</comment>
<feature type="signal peptide" evidence="5">
    <location>
        <begin position="1"/>
        <end position="20"/>
    </location>
</feature>
<dbReference type="InterPro" id="IPR018389">
    <property type="entry name" value="DctP_fam"/>
</dbReference>
<evidence type="ECO:0000256" key="2">
    <source>
        <dbReference type="ARBA" id="ARBA00022448"/>
    </source>
</evidence>
<accession>A0A1Y3PKF5</accession>
<keyword evidence="3 5" id="KW-0732">Signal</keyword>
<dbReference type="GO" id="GO:0030288">
    <property type="term" value="C:outer membrane-bounded periplasmic space"/>
    <property type="evidence" value="ECO:0007669"/>
    <property type="project" value="InterPro"/>
</dbReference>
<dbReference type="PIRSF" id="PIRSF006470">
    <property type="entry name" value="DctB"/>
    <property type="match status" value="1"/>
</dbReference>
<evidence type="ECO:0000256" key="3">
    <source>
        <dbReference type="ARBA" id="ARBA00022729"/>
    </source>
</evidence>
<sequence>MKRTGLIVIAMMLAISTFLAACGNRSASDQPSGGQTPAASPSASGGGSSENQGPTQSYNFNMSIPVGETSTWFLAAQEFARLADEKSNGRIKINLFANNQLSGGDNVKAIEFLIQGKNDLSYDSTIFYSLVDEKFGVISAPFLFKDWADVDQKLGGEGGEALKALLREKGIEPLGLGQNGFRQVTNNSRQIKTPDDLKGLKFRIPGIKMYVDLWELFGANPVQMSFPELFPALQQGVVDGQENPIDLIHSTKFYEVQKYLTMWNYSFDAIVMGMNKKLFDSLHPEDQEILREAATAANEYQVKLSREKESQQIAELEQLMEVHYPTEEELNAFKEKVSPIYEKYGPVWGQELLDAFRN</sequence>
<dbReference type="PANTHER" id="PTHR33376">
    <property type="match status" value="1"/>
</dbReference>
<feature type="region of interest" description="Disordered" evidence="4">
    <location>
        <begin position="26"/>
        <end position="60"/>
    </location>
</feature>
<organism evidence="6 7">
    <name type="scientific">Bacillus thermozeamaize</name>
    <dbReference type="NCBI Taxonomy" id="230954"/>
    <lineage>
        <taxon>Bacteria</taxon>
        <taxon>Bacillati</taxon>
        <taxon>Bacillota</taxon>
        <taxon>Bacilli</taxon>
        <taxon>Bacillales</taxon>
        <taxon>Bacillaceae</taxon>
        <taxon>Bacillus</taxon>
    </lineage>
</organism>
<feature type="compositionally biased region" description="Low complexity" evidence="4">
    <location>
        <begin position="31"/>
        <end position="43"/>
    </location>
</feature>
<dbReference type="InterPro" id="IPR038404">
    <property type="entry name" value="TRAP_DctP_sf"/>
</dbReference>
<protein>
    <submittedName>
        <fullName evidence="6">C4-dicarboxylate ABC transporter substrate-binding protein</fullName>
    </submittedName>
</protein>
<feature type="chain" id="PRO_5038588495" evidence="5">
    <location>
        <begin position="21"/>
        <end position="358"/>
    </location>
</feature>
<evidence type="ECO:0000256" key="4">
    <source>
        <dbReference type="SAM" id="MobiDB-lite"/>
    </source>
</evidence>
<evidence type="ECO:0000313" key="7">
    <source>
        <dbReference type="Proteomes" id="UP000196475"/>
    </source>
</evidence>
<dbReference type="GO" id="GO:0055085">
    <property type="term" value="P:transmembrane transport"/>
    <property type="evidence" value="ECO:0007669"/>
    <property type="project" value="InterPro"/>
</dbReference>
<comment type="similarity">
    <text evidence="1">Belongs to the bacterial solute-binding protein 7 family.</text>
</comment>
<dbReference type="NCBIfam" id="NF037995">
    <property type="entry name" value="TRAP_S1"/>
    <property type="match status" value="1"/>
</dbReference>
<dbReference type="PROSITE" id="PS51257">
    <property type="entry name" value="PROKAR_LIPOPROTEIN"/>
    <property type="match status" value="1"/>
</dbReference>
<evidence type="ECO:0000256" key="1">
    <source>
        <dbReference type="ARBA" id="ARBA00009023"/>
    </source>
</evidence>
<dbReference type="AlphaFoldDB" id="A0A1Y3PKF5"/>
<dbReference type="EMBL" id="LZRT01000069">
    <property type="protein sequence ID" value="OUM87823.1"/>
    <property type="molecule type" value="Genomic_DNA"/>
</dbReference>
<dbReference type="InterPro" id="IPR004682">
    <property type="entry name" value="TRAP_DctP"/>
</dbReference>
<dbReference type="Pfam" id="PF03480">
    <property type="entry name" value="DctP"/>
    <property type="match status" value="1"/>
</dbReference>
<gene>
    <name evidence="6" type="ORF">BAA01_14565</name>
</gene>
<dbReference type="Proteomes" id="UP000196475">
    <property type="component" value="Unassembled WGS sequence"/>
</dbReference>
<dbReference type="Gene3D" id="3.40.190.170">
    <property type="entry name" value="Bacterial extracellular solute-binding protein, family 7"/>
    <property type="match status" value="1"/>
</dbReference>